<protein>
    <submittedName>
        <fullName evidence="2">Beta-phosphoglucomutase</fullName>
        <ecNumber evidence="2">5.4.2.6</ecNumber>
    </submittedName>
</protein>
<dbReference type="InterPro" id="IPR023198">
    <property type="entry name" value="PGP-like_dom2"/>
</dbReference>
<dbReference type="GO" id="GO:0008801">
    <property type="term" value="F:beta-phosphoglucomutase activity"/>
    <property type="evidence" value="ECO:0007669"/>
    <property type="project" value="UniProtKB-EC"/>
</dbReference>
<dbReference type="SFLD" id="SFLDS00003">
    <property type="entry name" value="Haloacid_Dehalogenase"/>
    <property type="match status" value="1"/>
</dbReference>
<comment type="caution">
    <text evidence="2">The sequence shown here is derived from an EMBL/GenBank/DDBJ whole genome shotgun (WGS) entry which is preliminary data.</text>
</comment>
<dbReference type="RefSeq" id="WP_375555920.1">
    <property type="nucleotide sequence ID" value="NZ_JBBVGT010000001.1"/>
</dbReference>
<dbReference type="InterPro" id="IPR041492">
    <property type="entry name" value="HAD_2"/>
</dbReference>
<dbReference type="NCBIfam" id="TIGR01990">
    <property type="entry name" value="bPGM"/>
    <property type="match status" value="1"/>
</dbReference>
<evidence type="ECO:0000313" key="3">
    <source>
        <dbReference type="Proteomes" id="UP001580928"/>
    </source>
</evidence>
<dbReference type="InterPro" id="IPR023214">
    <property type="entry name" value="HAD_sf"/>
</dbReference>
<dbReference type="Pfam" id="PF13419">
    <property type="entry name" value="HAD_2"/>
    <property type="match status" value="1"/>
</dbReference>
<dbReference type="NCBIfam" id="TIGR02009">
    <property type="entry name" value="PGMB-YQAB-SF"/>
    <property type="match status" value="1"/>
</dbReference>
<dbReference type="InterPro" id="IPR010972">
    <property type="entry name" value="Beta-PGM"/>
</dbReference>
<dbReference type="SFLD" id="SFLDG01135">
    <property type="entry name" value="C1.5.6:_HAD__Beta-PGM__Phospha"/>
    <property type="match status" value="1"/>
</dbReference>
<keyword evidence="3" id="KW-1185">Reference proteome</keyword>
<dbReference type="InterPro" id="IPR051806">
    <property type="entry name" value="HAD-like_SPP"/>
</dbReference>
<dbReference type="EC" id="5.4.2.6" evidence="2"/>
<accession>A0ABV5C9W7</accession>
<dbReference type="InterPro" id="IPR010976">
    <property type="entry name" value="B-phosphoglucomutase_hydrolase"/>
</dbReference>
<dbReference type="PANTHER" id="PTHR43481:SF4">
    <property type="entry name" value="GLYCEROL-1-PHOSPHATE PHOSPHOHYDROLASE 1-RELATED"/>
    <property type="match status" value="1"/>
</dbReference>
<reference evidence="2 3" key="1">
    <citation type="submission" date="2024-04" db="EMBL/GenBank/DDBJ databases">
        <title>Albibacterium profundi sp. nov., isolated from sediment of the Challenger Deep of Mariana Trench.</title>
        <authorList>
            <person name="Wang Y."/>
        </authorList>
    </citation>
    <scope>NUCLEOTIDE SEQUENCE [LARGE SCALE GENOMIC DNA]</scope>
    <source>
        <strain evidence="2 3">RHL897</strain>
    </source>
</reference>
<name>A0ABV5C9W7_9SPHI</name>
<keyword evidence="2" id="KW-0413">Isomerase</keyword>
<evidence type="ECO:0000256" key="1">
    <source>
        <dbReference type="ARBA" id="ARBA00006171"/>
    </source>
</evidence>
<dbReference type="InterPro" id="IPR036412">
    <property type="entry name" value="HAD-like_sf"/>
</dbReference>
<dbReference type="InterPro" id="IPR006439">
    <property type="entry name" value="HAD-SF_hydro_IA"/>
</dbReference>
<proteinExistence type="inferred from homology"/>
<dbReference type="PANTHER" id="PTHR43481">
    <property type="entry name" value="FRUCTOSE-1-PHOSPHATE PHOSPHATASE"/>
    <property type="match status" value="1"/>
</dbReference>
<gene>
    <name evidence="2" type="primary">pgmB</name>
    <name evidence="2" type="ORF">WKR92_00695</name>
</gene>
<organism evidence="2 3">
    <name type="scientific">Albibacterium profundi</name>
    <dbReference type="NCBI Taxonomy" id="3134906"/>
    <lineage>
        <taxon>Bacteria</taxon>
        <taxon>Pseudomonadati</taxon>
        <taxon>Bacteroidota</taxon>
        <taxon>Sphingobacteriia</taxon>
        <taxon>Sphingobacteriales</taxon>
        <taxon>Sphingobacteriaceae</taxon>
        <taxon>Albibacterium</taxon>
    </lineage>
</organism>
<evidence type="ECO:0000313" key="2">
    <source>
        <dbReference type="EMBL" id="MFB5944339.1"/>
    </source>
</evidence>
<dbReference type="EMBL" id="JBBVGT010000001">
    <property type="protein sequence ID" value="MFB5944339.1"/>
    <property type="molecule type" value="Genomic_DNA"/>
</dbReference>
<dbReference type="SUPFAM" id="SSF56784">
    <property type="entry name" value="HAD-like"/>
    <property type="match status" value="1"/>
</dbReference>
<dbReference type="CDD" id="cd02598">
    <property type="entry name" value="HAD_BPGM"/>
    <property type="match status" value="1"/>
</dbReference>
<dbReference type="NCBIfam" id="TIGR01509">
    <property type="entry name" value="HAD-SF-IA-v3"/>
    <property type="match status" value="1"/>
</dbReference>
<dbReference type="Proteomes" id="UP001580928">
    <property type="component" value="Unassembled WGS sequence"/>
</dbReference>
<comment type="similarity">
    <text evidence="1">Belongs to the HAD-like hydrolase superfamily. CbbY/CbbZ/Gph/YieH family.</text>
</comment>
<dbReference type="Gene3D" id="1.10.150.240">
    <property type="entry name" value="Putative phosphatase, domain 2"/>
    <property type="match status" value="1"/>
</dbReference>
<dbReference type="Gene3D" id="3.40.50.1000">
    <property type="entry name" value="HAD superfamily/HAD-like"/>
    <property type="match status" value="1"/>
</dbReference>
<sequence length="228" mass="25136">MKVRERSQKINTCIFDLDGVLVDTASYHFLAWKRLANSLGFDFSESDNERLKGVNRMSSLKMILDWAGLSKNENERSLLAEQKNDWYKTMIRTMNSSNLLPGTEAFLEELACSDYHLAVGSASKNAEAILQKTGIRHYFEVVVDGNMVSKSKPNPLVFLKAAELLFVDPKACAVFEDAQAGVEAALRAGMKVIGVAESANLLGAHGYVTGLSEMNIERLESIINGTPL</sequence>
<dbReference type="SFLD" id="SFLDG01129">
    <property type="entry name" value="C1.5:_HAD__Beta-PGM__Phosphata"/>
    <property type="match status" value="1"/>
</dbReference>